<sequence length="121" mass="13241">MSLCLAAGALVVALGRGEVTLSWRHSVQKTLWEEVWRATPAGPEIVEARIEGSGAGMDPPDGARLVDGFWRWRPTLPPLKEVVMRRSGATADWRICLAGQCRPMGDYLPDDADPVTLKICN</sequence>
<dbReference type="Pfam" id="PF08905">
    <property type="entry name" value="DUF1850"/>
    <property type="match status" value="1"/>
</dbReference>
<keyword evidence="2" id="KW-1185">Reference proteome</keyword>
<dbReference type="Proteomes" id="UP000051562">
    <property type="component" value="Unassembled WGS sequence"/>
</dbReference>
<organism evidence="1 2">
    <name type="scientific">Bosea thiooxidans</name>
    <dbReference type="NCBI Taxonomy" id="53254"/>
    <lineage>
        <taxon>Bacteria</taxon>
        <taxon>Pseudomonadati</taxon>
        <taxon>Pseudomonadota</taxon>
        <taxon>Alphaproteobacteria</taxon>
        <taxon>Hyphomicrobiales</taxon>
        <taxon>Boseaceae</taxon>
        <taxon>Bosea</taxon>
    </lineage>
</organism>
<accession>A0A0Q3KEG9</accession>
<evidence type="ECO:0008006" key="3">
    <source>
        <dbReference type="Google" id="ProtNLM"/>
    </source>
</evidence>
<gene>
    <name evidence="1" type="ORF">ARD30_22895</name>
</gene>
<dbReference type="InterPro" id="IPR015001">
    <property type="entry name" value="DUF1850"/>
</dbReference>
<dbReference type="AlphaFoldDB" id="A0A0Q3KEG9"/>
<name>A0A0Q3KEG9_9HYPH</name>
<evidence type="ECO:0000313" key="2">
    <source>
        <dbReference type="Proteomes" id="UP000051562"/>
    </source>
</evidence>
<dbReference type="STRING" id="53254.SAMN05660750_00938"/>
<evidence type="ECO:0000313" key="1">
    <source>
        <dbReference type="EMBL" id="KQK28187.1"/>
    </source>
</evidence>
<reference evidence="1 2" key="1">
    <citation type="submission" date="2015-10" db="EMBL/GenBank/DDBJ databases">
        <title>Draft genome of Bosea thiooxidans.</title>
        <authorList>
            <person name="Wang X."/>
        </authorList>
    </citation>
    <scope>NUCLEOTIDE SEQUENCE [LARGE SCALE GENOMIC DNA]</scope>
    <source>
        <strain evidence="1 2">CGMCC 9174</strain>
    </source>
</reference>
<dbReference type="EMBL" id="LMAR01000080">
    <property type="protein sequence ID" value="KQK28187.1"/>
    <property type="molecule type" value="Genomic_DNA"/>
</dbReference>
<dbReference type="RefSeq" id="WP_055730487.1">
    <property type="nucleotide sequence ID" value="NZ_LMAR01000080.1"/>
</dbReference>
<comment type="caution">
    <text evidence="1">The sequence shown here is derived from an EMBL/GenBank/DDBJ whole genome shotgun (WGS) entry which is preliminary data.</text>
</comment>
<proteinExistence type="predicted"/>
<protein>
    <recommendedName>
        <fullName evidence="3">DUF1850 domain-containing protein</fullName>
    </recommendedName>
</protein>